<dbReference type="InterPro" id="IPR021799">
    <property type="entry name" value="PIN-like_prokaryotic"/>
</dbReference>
<dbReference type="InterPro" id="IPR029060">
    <property type="entry name" value="PIN-like_dom_sf"/>
</dbReference>
<reference evidence="1" key="1">
    <citation type="submission" date="2020-06" db="EMBL/GenBank/DDBJ databases">
        <title>Unique genomic features of the anaerobic methanotrophic archaea.</title>
        <authorList>
            <person name="Chadwick G.L."/>
            <person name="Skennerton C.T."/>
            <person name="Laso-Perez R."/>
            <person name="Leu A.O."/>
            <person name="Speth D.R."/>
            <person name="Yu H."/>
            <person name="Morgan-Lang C."/>
            <person name="Hatzenpichler R."/>
            <person name="Goudeau D."/>
            <person name="Malmstrom R."/>
            <person name="Brazelton W.J."/>
            <person name="Woyke T."/>
            <person name="Hallam S.J."/>
            <person name="Tyson G.W."/>
            <person name="Wegener G."/>
            <person name="Boetius A."/>
            <person name="Orphan V."/>
        </authorList>
    </citation>
    <scope>NUCLEOTIDE SEQUENCE</scope>
</reference>
<accession>A0A7G9YAG2</accession>
<evidence type="ECO:0000313" key="1">
    <source>
        <dbReference type="EMBL" id="QNO44996.1"/>
    </source>
</evidence>
<dbReference type="SUPFAM" id="SSF88723">
    <property type="entry name" value="PIN domain-like"/>
    <property type="match status" value="1"/>
</dbReference>
<evidence type="ECO:0000313" key="3">
    <source>
        <dbReference type="EMBL" id="QNO46240.1"/>
    </source>
</evidence>
<dbReference type="EMBL" id="MT631174">
    <property type="protein sequence ID" value="QNO46240.1"/>
    <property type="molecule type" value="Genomic_DNA"/>
</dbReference>
<evidence type="ECO:0008006" key="4">
    <source>
        <dbReference type="Google" id="ProtNLM"/>
    </source>
</evidence>
<proteinExistence type="predicted"/>
<evidence type="ECO:0000313" key="2">
    <source>
        <dbReference type="EMBL" id="QNO45142.1"/>
    </source>
</evidence>
<name>A0A7G9YAG2_9EURY</name>
<dbReference type="EMBL" id="MT631076">
    <property type="protein sequence ID" value="QNO45142.1"/>
    <property type="molecule type" value="Genomic_DNA"/>
</dbReference>
<gene>
    <name evidence="3" type="ORF">FKLPNGDM_00008</name>
    <name evidence="2" type="ORF">NBMHDOOP_00009</name>
    <name evidence="1" type="ORF">OKFPPPCE_00004</name>
</gene>
<protein>
    <recommendedName>
        <fullName evidence="4">PIN domain-containing protein</fullName>
    </recommendedName>
</protein>
<dbReference type="EMBL" id="MT631054">
    <property type="protein sequence ID" value="QNO44996.1"/>
    <property type="molecule type" value="Genomic_DNA"/>
</dbReference>
<dbReference type="Pfam" id="PF11848">
    <property type="entry name" value="DUF3368"/>
    <property type="match status" value="1"/>
</dbReference>
<organism evidence="1">
    <name type="scientific">Candidatus Methanogaster sp. ANME-2c ERB4</name>
    <dbReference type="NCBI Taxonomy" id="2759911"/>
    <lineage>
        <taxon>Archaea</taxon>
        <taxon>Methanobacteriati</taxon>
        <taxon>Methanobacteriota</taxon>
        <taxon>Stenosarchaea group</taxon>
        <taxon>Methanomicrobia</taxon>
        <taxon>Methanosarcinales</taxon>
        <taxon>ANME-2 cluster</taxon>
        <taxon>Candidatus Methanogasteraceae</taxon>
        <taxon>Candidatus Methanogaster</taxon>
    </lineage>
</organism>
<dbReference type="AlphaFoldDB" id="A0A7G9YAG2"/>
<sequence>MFFADTDILSAFAKADAIKYLKRLFVDLKISPTVYEELMRAKRAGYSFVDDILDAVEIVLLSDEEFRDFRSLLECVNNLHEGECQLIVLCKSRNGILLTNDAPVKRYCDGNNINYLDLEEILRSLKRRNVLQYNELKKLIADIEEKDWTIIRSKEDILGN</sequence>